<proteinExistence type="predicted"/>
<dbReference type="Proteomes" id="UP000887565">
    <property type="component" value="Unplaced"/>
</dbReference>
<protein>
    <submittedName>
        <fullName evidence="2">Uncharacterized protein</fullName>
    </submittedName>
</protein>
<organism evidence="1 2">
    <name type="scientific">Romanomermis culicivorax</name>
    <name type="common">Nematode worm</name>
    <dbReference type="NCBI Taxonomy" id="13658"/>
    <lineage>
        <taxon>Eukaryota</taxon>
        <taxon>Metazoa</taxon>
        <taxon>Ecdysozoa</taxon>
        <taxon>Nematoda</taxon>
        <taxon>Enoplea</taxon>
        <taxon>Dorylaimia</taxon>
        <taxon>Mermithida</taxon>
        <taxon>Mermithoidea</taxon>
        <taxon>Mermithidae</taxon>
        <taxon>Romanomermis</taxon>
    </lineage>
</organism>
<name>A0A915JH97_ROMCU</name>
<evidence type="ECO:0000313" key="1">
    <source>
        <dbReference type="Proteomes" id="UP000887565"/>
    </source>
</evidence>
<reference evidence="2" key="1">
    <citation type="submission" date="2022-11" db="UniProtKB">
        <authorList>
            <consortium name="WormBaseParasite"/>
        </authorList>
    </citation>
    <scope>IDENTIFICATION</scope>
</reference>
<keyword evidence="1" id="KW-1185">Reference proteome</keyword>
<evidence type="ECO:0000313" key="2">
    <source>
        <dbReference type="WBParaSite" id="nRc.2.0.1.t25492-RA"/>
    </source>
</evidence>
<dbReference type="AlphaFoldDB" id="A0A915JH97"/>
<sequence length="61" mass="7070">MDYNYIRHLVANRKSKYDDWDVGHNDNPGALEPAGQMQPCIVCQTLQIFNYQMGIPIPLEF</sequence>
<accession>A0A915JH97</accession>
<dbReference type="WBParaSite" id="nRc.2.0.1.t25492-RA">
    <property type="protein sequence ID" value="nRc.2.0.1.t25492-RA"/>
    <property type="gene ID" value="nRc.2.0.1.g25492"/>
</dbReference>